<evidence type="ECO:0000256" key="6">
    <source>
        <dbReference type="ARBA" id="ARBA00022741"/>
    </source>
</evidence>
<dbReference type="InterPro" id="IPR000897">
    <property type="entry name" value="SRP54_GTPase_dom"/>
</dbReference>
<keyword evidence="11" id="KW-1006">Bacterial flagellum protein export</keyword>
<comment type="similarity">
    <text evidence="2">Belongs to the GTP-binding SRP family.</text>
</comment>
<keyword evidence="16" id="KW-0966">Cell projection</keyword>
<dbReference type="Proteomes" id="UP000001235">
    <property type="component" value="Chromosome"/>
</dbReference>
<keyword evidence="4" id="KW-0813">Transport</keyword>
<dbReference type="InterPro" id="IPR027417">
    <property type="entry name" value="P-loop_NTPase"/>
</dbReference>
<comment type="function">
    <text evidence="12">Necessary for flagellar biosynthesis. May be involved in translocation of the flagellum.</text>
</comment>
<evidence type="ECO:0000313" key="16">
    <source>
        <dbReference type="EMBL" id="ADL55062.1"/>
    </source>
</evidence>
<dbReference type="KEGG" id="gca:Galf_1032"/>
<gene>
    <name evidence="16" type="ordered locus">Galf_1032</name>
</gene>
<dbReference type="InterPro" id="IPR003593">
    <property type="entry name" value="AAA+_ATPase"/>
</dbReference>
<keyword evidence="16" id="KW-0282">Flagellum</keyword>
<evidence type="ECO:0000256" key="5">
    <source>
        <dbReference type="ARBA" id="ARBA00022475"/>
    </source>
</evidence>
<evidence type="ECO:0000256" key="10">
    <source>
        <dbReference type="ARBA" id="ARBA00023136"/>
    </source>
</evidence>
<dbReference type="GO" id="GO:0005525">
    <property type="term" value="F:GTP binding"/>
    <property type="evidence" value="ECO:0007669"/>
    <property type="project" value="UniProtKB-UniRule"/>
</dbReference>
<dbReference type="Gene3D" id="1.20.120.1380">
    <property type="entry name" value="Flagellar FlhF biosynthesis protein, N domain"/>
    <property type="match status" value="1"/>
</dbReference>
<evidence type="ECO:0000256" key="12">
    <source>
        <dbReference type="ARBA" id="ARBA00025337"/>
    </source>
</evidence>
<dbReference type="GO" id="GO:0044781">
    <property type="term" value="P:bacterial-type flagellum organization"/>
    <property type="evidence" value="ECO:0007669"/>
    <property type="project" value="UniProtKB-UniRule"/>
</dbReference>
<evidence type="ECO:0000256" key="3">
    <source>
        <dbReference type="ARBA" id="ARBA00014919"/>
    </source>
</evidence>
<evidence type="ECO:0000256" key="9">
    <source>
        <dbReference type="ARBA" id="ARBA00023134"/>
    </source>
</evidence>
<evidence type="ECO:0000256" key="4">
    <source>
        <dbReference type="ARBA" id="ARBA00022448"/>
    </source>
</evidence>
<reference evidence="16 17" key="1">
    <citation type="submission" date="2010-08" db="EMBL/GenBank/DDBJ databases">
        <title>Complete sequence of Gallionella capsiferriformans ES-2.</title>
        <authorList>
            <consortium name="US DOE Joint Genome Institute"/>
            <person name="Lucas S."/>
            <person name="Copeland A."/>
            <person name="Lapidus A."/>
            <person name="Cheng J.-F."/>
            <person name="Bruce D."/>
            <person name="Goodwin L."/>
            <person name="Pitluck S."/>
            <person name="Chertkov O."/>
            <person name="Davenport K.W."/>
            <person name="Detter J.C."/>
            <person name="Han C."/>
            <person name="Tapia R."/>
            <person name="Land M."/>
            <person name="Hauser L."/>
            <person name="Chang Y.-J."/>
            <person name="Jeffries C."/>
            <person name="Kyrpides N."/>
            <person name="Ivanova N."/>
            <person name="Mikhailova N."/>
            <person name="Shelobolina E.S."/>
            <person name="Picardal F."/>
            <person name="Roden E."/>
            <person name="Emerson D."/>
            <person name="Woyke T."/>
        </authorList>
    </citation>
    <scope>NUCLEOTIDE SEQUENCE [LARGE SCALE GENOMIC DNA]</scope>
    <source>
        <strain evidence="16 17">ES-2</strain>
    </source>
</reference>
<evidence type="ECO:0000256" key="2">
    <source>
        <dbReference type="ARBA" id="ARBA00008531"/>
    </source>
</evidence>
<evidence type="ECO:0000256" key="11">
    <source>
        <dbReference type="ARBA" id="ARBA00023225"/>
    </source>
</evidence>
<evidence type="ECO:0000259" key="14">
    <source>
        <dbReference type="SMART" id="SM00382"/>
    </source>
</evidence>
<dbReference type="EMBL" id="CP002159">
    <property type="protein sequence ID" value="ADL55062.1"/>
    <property type="molecule type" value="Genomic_DNA"/>
</dbReference>
<dbReference type="eggNOG" id="COG1419">
    <property type="taxonomic scope" value="Bacteria"/>
</dbReference>
<dbReference type="Gene3D" id="3.40.50.300">
    <property type="entry name" value="P-loop containing nucleotide triphosphate hydrolases"/>
    <property type="match status" value="1"/>
</dbReference>
<dbReference type="HOGENOM" id="CLU_009301_11_5_4"/>
<dbReference type="SUPFAM" id="SSF52540">
    <property type="entry name" value="P-loop containing nucleoside triphosphate hydrolases"/>
    <property type="match status" value="1"/>
</dbReference>
<sequence length="451" mass="49196">MNIRKFTAASAREALKEIRSELGEEAVILSNRKTEHGVEIHAMANDEMVRLSSASTPVLKHPAKPKTVDIASVYQAYEAEEADDEPFLKLGNKAKPQPVMPPAQPVVQPAVQSAEPVEEALISKPPQPFISTPAGEAAILGEIKSMHSMLQKQIETLSWNNVQQRDPQRAGMLRRMLNAGFSTLLARQLLDKMPAGNEKGESWIKQVLKRNLRVAGIDDDIVVRGGVYALIGPTGVGKTTTTAKLAARAVVRYGADKVALLTTDSYRIGAYEQLKIYGKILGVAVHAVKGADDLRLTLAALRHKHLVLIDTVGMGQRDERVVEQGDMFDAAGVQRLLVLNSTSGGDTLEDVVRMYYSNKVIGCIATKLDEAANLGAILDVVVRHRLVMYFMANGQRVPEDLHLVNIDILLHRAFKPAEEKTPFTLEALEFPTIMADSGNTAVPSGEVTYAL</sequence>
<organism evidence="16 17">
    <name type="scientific">Gallionella capsiferriformans (strain ES-2)</name>
    <name type="common">Gallionella ferruginea capsiferriformans (strain ES-2)</name>
    <dbReference type="NCBI Taxonomy" id="395494"/>
    <lineage>
        <taxon>Bacteria</taxon>
        <taxon>Pseudomonadati</taxon>
        <taxon>Pseudomonadota</taxon>
        <taxon>Betaproteobacteria</taxon>
        <taxon>Nitrosomonadales</taxon>
        <taxon>Gallionellaceae</taxon>
        <taxon>Gallionella</taxon>
    </lineage>
</organism>
<keyword evidence="17" id="KW-1185">Reference proteome</keyword>
<feature type="domain" description="AAA+ ATPase" evidence="14">
    <location>
        <begin position="224"/>
        <end position="392"/>
    </location>
</feature>
<keyword evidence="8" id="KW-0653">Protein transport</keyword>
<proteinExistence type="inferred from homology"/>
<dbReference type="SMART" id="SM00382">
    <property type="entry name" value="AAA"/>
    <property type="match status" value="1"/>
</dbReference>
<dbReference type="STRING" id="395494.Galf_1032"/>
<comment type="subcellular location">
    <subcellularLocation>
        <location evidence="1">Cell membrane</location>
        <topology evidence="1">Peripheral membrane protein</topology>
        <orientation evidence="1">Cytoplasmic side</orientation>
    </subcellularLocation>
</comment>
<dbReference type="RefSeq" id="WP_013293002.1">
    <property type="nucleotide sequence ID" value="NC_014394.1"/>
</dbReference>
<evidence type="ECO:0000256" key="8">
    <source>
        <dbReference type="ARBA" id="ARBA00022927"/>
    </source>
</evidence>
<dbReference type="SMART" id="SM00962">
    <property type="entry name" value="SRP54"/>
    <property type="match status" value="1"/>
</dbReference>
<evidence type="ECO:0000259" key="15">
    <source>
        <dbReference type="SMART" id="SM00962"/>
    </source>
</evidence>
<feature type="domain" description="SRP54-type proteins GTP-binding" evidence="15">
    <location>
        <begin position="225"/>
        <end position="415"/>
    </location>
</feature>
<keyword evidence="10" id="KW-0472">Membrane</keyword>
<dbReference type="InterPro" id="IPR047040">
    <property type="entry name" value="FlhF__GTPase_dom"/>
</dbReference>
<evidence type="ECO:0000256" key="7">
    <source>
        <dbReference type="ARBA" id="ARBA00022795"/>
    </source>
</evidence>
<evidence type="ECO:0000256" key="1">
    <source>
        <dbReference type="ARBA" id="ARBA00004413"/>
    </source>
</evidence>
<name>D9SEW5_GALCS</name>
<dbReference type="Pfam" id="PF00448">
    <property type="entry name" value="SRP54"/>
    <property type="match status" value="1"/>
</dbReference>
<dbReference type="OrthoDB" id="9778554at2"/>
<accession>D9SEW5</accession>
<dbReference type="FunFam" id="3.40.50.300:FF:000695">
    <property type="entry name" value="Flagellar biosynthesis regulator FlhF"/>
    <property type="match status" value="1"/>
</dbReference>
<dbReference type="PANTHER" id="PTHR43134">
    <property type="entry name" value="SIGNAL RECOGNITION PARTICLE RECEPTOR SUBUNIT ALPHA"/>
    <property type="match status" value="1"/>
</dbReference>
<keyword evidence="16" id="KW-0969">Cilium</keyword>
<dbReference type="AlphaFoldDB" id="D9SEW5"/>
<dbReference type="PANTHER" id="PTHR43134:SF3">
    <property type="entry name" value="FLAGELLAR BIOSYNTHESIS PROTEIN FLHF"/>
    <property type="match status" value="1"/>
</dbReference>
<keyword evidence="6" id="KW-0547">Nucleotide-binding</keyword>
<dbReference type="GO" id="GO:0003924">
    <property type="term" value="F:GTPase activity"/>
    <property type="evidence" value="ECO:0007669"/>
    <property type="project" value="UniProtKB-UniRule"/>
</dbReference>
<dbReference type="NCBIfam" id="TIGR03499">
    <property type="entry name" value="FlhF"/>
    <property type="match status" value="1"/>
</dbReference>
<protein>
    <recommendedName>
        <fullName evidence="3 13">Flagellar biosynthesis protein FlhF</fullName>
    </recommendedName>
</protein>
<evidence type="ECO:0000256" key="13">
    <source>
        <dbReference type="NCBIfam" id="TIGR03499"/>
    </source>
</evidence>
<dbReference type="GO" id="GO:0015031">
    <property type="term" value="P:protein transport"/>
    <property type="evidence" value="ECO:0007669"/>
    <property type="project" value="UniProtKB-KW"/>
</dbReference>
<dbReference type="GO" id="GO:0005886">
    <property type="term" value="C:plasma membrane"/>
    <property type="evidence" value="ECO:0007669"/>
    <property type="project" value="UniProtKB-SubCell"/>
</dbReference>
<keyword evidence="9" id="KW-0342">GTP-binding</keyword>
<dbReference type="GO" id="GO:0005047">
    <property type="term" value="F:signal recognition particle binding"/>
    <property type="evidence" value="ECO:0007669"/>
    <property type="project" value="TreeGrafter"/>
</dbReference>
<keyword evidence="7" id="KW-1005">Bacterial flagellum biogenesis</keyword>
<dbReference type="GO" id="GO:0006614">
    <property type="term" value="P:SRP-dependent cotranslational protein targeting to membrane"/>
    <property type="evidence" value="ECO:0007669"/>
    <property type="project" value="UniProtKB-UniRule"/>
</dbReference>
<keyword evidence="5" id="KW-1003">Cell membrane</keyword>
<evidence type="ECO:0000313" key="17">
    <source>
        <dbReference type="Proteomes" id="UP000001235"/>
    </source>
</evidence>
<dbReference type="CDD" id="cd17873">
    <property type="entry name" value="FlhF"/>
    <property type="match status" value="1"/>
</dbReference>
<dbReference type="InterPro" id="IPR020006">
    <property type="entry name" value="FlhF"/>
</dbReference>